<protein>
    <submittedName>
        <fullName evidence="2">Uncharacterized protein</fullName>
    </submittedName>
</protein>
<sequence>MPEKTNELRQRTTIGEEIKDGMCRQEQIEIDEVKEKNWNLSSSMKALRKNQKNAPNSGKSESYSHCTSTVAAA</sequence>
<dbReference type="Proteomes" id="UP001370490">
    <property type="component" value="Unassembled WGS sequence"/>
</dbReference>
<keyword evidence="3" id="KW-1185">Reference proteome</keyword>
<evidence type="ECO:0000313" key="3">
    <source>
        <dbReference type="Proteomes" id="UP001370490"/>
    </source>
</evidence>
<dbReference type="EMBL" id="JBAMMX010000004">
    <property type="protein sequence ID" value="KAK6941928.1"/>
    <property type="molecule type" value="Genomic_DNA"/>
</dbReference>
<proteinExistence type="predicted"/>
<organism evidence="2 3">
    <name type="scientific">Dillenia turbinata</name>
    <dbReference type="NCBI Taxonomy" id="194707"/>
    <lineage>
        <taxon>Eukaryota</taxon>
        <taxon>Viridiplantae</taxon>
        <taxon>Streptophyta</taxon>
        <taxon>Embryophyta</taxon>
        <taxon>Tracheophyta</taxon>
        <taxon>Spermatophyta</taxon>
        <taxon>Magnoliopsida</taxon>
        <taxon>eudicotyledons</taxon>
        <taxon>Gunneridae</taxon>
        <taxon>Pentapetalae</taxon>
        <taxon>Dilleniales</taxon>
        <taxon>Dilleniaceae</taxon>
        <taxon>Dillenia</taxon>
    </lineage>
</organism>
<feature type="compositionally biased region" description="Polar residues" evidence="1">
    <location>
        <begin position="52"/>
        <end position="73"/>
    </location>
</feature>
<name>A0AAN8ZPI8_9MAGN</name>
<dbReference type="AlphaFoldDB" id="A0AAN8ZPI8"/>
<reference evidence="2 3" key="1">
    <citation type="submission" date="2023-12" db="EMBL/GenBank/DDBJ databases">
        <title>A high-quality genome assembly for Dillenia turbinata (Dilleniales).</title>
        <authorList>
            <person name="Chanderbali A."/>
        </authorList>
    </citation>
    <scope>NUCLEOTIDE SEQUENCE [LARGE SCALE GENOMIC DNA]</scope>
    <source>
        <strain evidence="2">LSX21</strain>
        <tissue evidence="2">Leaf</tissue>
    </source>
</reference>
<evidence type="ECO:0000313" key="2">
    <source>
        <dbReference type="EMBL" id="KAK6941928.1"/>
    </source>
</evidence>
<evidence type="ECO:0000256" key="1">
    <source>
        <dbReference type="SAM" id="MobiDB-lite"/>
    </source>
</evidence>
<accession>A0AAN8ZPI8</accession>
<gene>
    <name evidence="2" type="ORF">RJ641_027305</name>
</gene>
<comment type="caution">
    <text evidence="2">The sequence shown here is derived from an EMBL/GenBank/DDBJ whole genome shotgun (WGS) entry which is preliminary data.</text>
</comment>
<feature type="region of interest" description="Disordered" evidence="1">
    <location>
        <begin position="47"/>
        <end position="73"/>
    </location>
</feature>